<dbReference type="AlphaFoldDB" id="A0A1D8NF18"/>
<gene>
    <name evidence="13" type="ORF">B0I71DRAFT_136078</name>
    <name evidence="12" type="ORF">YALI1_D22247g</name>
</gene>
<dbReference type="KEGG" id="yli:2911093"/>
<evidence type="ECO:0000256" key="9">
    <source>
        <dbReference type="ARBA" id="ARBA00023136"/>
    </source>
</evidence>
<evidence type="ECO:0000256" key="2">
    <source>
        <dbReference type="ARBA" id="ARBA00005619"/>
    </source>
</evidence>
<dbReference type="CDD" id="cd04105">
    <property type="entry name" value="SR_beta"/>
    <property type="match status" value="1"/>
</dbReference>
<dbReference type="GO" id="GO:0005525">
    <property type="term" value="F:GTP binding"/>
    <property type="evidence" value="ECO:0007669"/>
    <property type="project" value="UniProtKB-KW"/>
</dbReference>
<dbReference type="InterPro" id="IPR019009">
    <property type="entry name" value="SRP_receptor_beta_su"/>
</dbReference>
<evidence type="ECO:0000256" key="7">
    <source>
        <dbReference type="ARBA" id="ARBA00022989"/>
    </source>
</evidence>
<sequence length="260" mass="28151">MSAESIVESTIEVTAANVSPVPSAAEIILTPSFSQRFPLVIPLISTLVLIAIGLFVYVSFAKKQALRRPPSVVICGPSGAGKTALWSALTGESVPATVTSFQQNTKSGYEGKNYALVDYPGHNKLRQGLWTEVNGGAVQGLVFVVDLASLQRNITETGSFLLDLLLLLEGSNLPLCSKRLLIVGNKSDVFNAAGLAKMRLVLQDELRQQKESRSKSVSESNVDILGKVFDFNSLETEVEFCETSVKRDSFAKVKGWLEEL</sequence>
<evidence type="ECO:0000256" key="11">
    <source>
        <dbReference type="SAM" id="Phobius"/>
    </source>
</evidence>
<comment type="similarity">
    <text evidence="2">Belongs to the SRP receptor beta subunit family.</text>
</comment>
<comment type="subcellular location">
    <subcellularLocation>
        <location evidence="1">Endoplasmic reticulum membrane</location>
        <topology evidence="1">Single-pass membrane protein</topology>
    </subcellularLocation>
</comment>
<dbReference type="eggNOG" id="KOG0090">
    <property type="taxonomic scope" value="Eukaryota"/>
</dbReference>
<name>A0A1D8NF18_YARLL</name>
<dbReference type="InterPro" id="IPR042292">
    <property type="entry name" value="ARL15"/>
</dbReference>
<evidence type="ECO:0000256" key="6">
    <source>
        <dbReference type="ARBA" id="ARBA00022824"/>
    </source>
</evidence>
<evidence type="ECO:0000313" key="13">
    <source>
        <dbReference type="EMBL" id="RDW23368.1"/>
    </source>
</evidence>
<reference evidence="13 15" key="2">
    <citation type="submission" date="2018-07" db="EMBL/GenBank/DDBJ databases">
        <title>Draft Genome Assemblies for Five Robust Yarrowia lipolytica Strains Exhibiting High Lipid Production and Pentose Sugar Utilization and Sugar Alcohol Secretion from Undetoxified Lignocellulosic Biomass Hydrolysates.</title>
        <authorList>
            <consortium name="DOE Joint Genome Institute"/>
            <person name="Walker C."/>
            <person name="Ryu S."/>
            <person name="Na H."/>
            <person name="Zane M."/>
            <person name="LaButti K."/>
            <person name="Lipzen A."/>
            <person name="Haridas S."/>
            <person name="Barry K."/>
            <person name="Grigoriev I.V."/>
            <person name="Quarterman J."/>
            <person name="Slininger P."/>
            <person name="Dien B."/>
            <person name="Trinh C.T."/>
        </authorList>
    </citation>
    <scope>NUCLEOTIDE SEQUENCE [LARGE SCALE GENOMIC DNA]</scope>
    <source>
        <strain evidence="13 15">YB392</strain>
    </source>
</reference>
<dbReference type="Pfam" id="PF09439">
    <property type="entry name" value="SRPRB"/>
    <property type="match status" value="1"/>
</dbReference>
<dbReference type="VEuPathDB" id="FungiDB:YALI0_D17952g"/>
<organism evidence="12 14">
    <name type="scientific">Yarrowia lipolytica</name>
    <name type="common">Candida lipolytica</name>
    <dbReference type="NCBI Taxonomy" id="4952"/>
    <lineage>
        <taxon>Eukaryota</taxon>
        <taxon>Fungi</taxon>
        <taxon>Dikarya</taxon>
        <taxon>Ascomycota</taxon>
        <taxon>Saccharomycotina</taxon>
        <taxon>Dipodascomycetes</taxon>
        <taxon>Dipodascales</taxon>
        <taxon>Dipodascales incertae sedis</taxon>
        <taxon>Yarrowia</taxon>
    </lineage>
</organism>
<evidence type="ECO:0000256" key="1">
    <source>
        <dbReference type="ARBA" id="ARBA00004389"/>
    </source>
</evidence>
<dbReference type="OrthoDB" id="41266at2759"/>
<dbReference type="InterPro" id="IPR027417">
    <property type="entry name" value="P-loop_NTPase"/>
</dbReference>
<reference evidence="12 14" key="1">
    <citation type="journal article" date="2016" name="PLoS ONE">
        <title>Sequence Assembly of Yarrowia lipolytica Strain W29/CLIB89 Shows Transposable Element Diversity.</title>
        <authorList>
            <person name="Magnan C."/>
            <person name="Yu J."/>
            <person name="Chang I."/>
            <person name="Jahn E."/>
            <person name="Kanomata Y."/>
            <person name="Wu J."/>
            <person name="Zeller M."/>
            <person name="Oakes M."/>
            <person name="Baldi P."/>
            <person name="Sandmeyer S."/>
        </authorList>
    </citation>
    <scope>NUCLEOTIDE SEQUENCE [LARGE SCALE GENOMIC DNA]</scope>
    <source>
        <strain evidence="12">CLIB89</strain>
        <strain evidence="14">CLIB89(W29)</strain>
    </source>
</reference>
<keyword evidence="9 11" id="KW-0472">Membrane</keyword>
<dbReference type="Proteomes" id="UP000182444">
    <property type="component" value="Chromosome 1D"/>
</dbReference>
<evidence type="ECO:0000313" key="12">
    <source>
        <dbReference type="EMBL" id="AOW04229.1"/>
    </source>
</evidence>
<keyword evidence="6" id="KW-0256">Endoplasmic reticulum</keyword>
<evidence type="ECO:0000256" key="4">
    <source>
        <dbReference type="ARBA" id="ARBA00022692"/>
    </source>
</evidence>
<dbReference type="VEuPathDB" id="FungiDB:YALI1_D22247g"/>
<evidence type="ECO:0000256" key="8">
    <source>
        <dbReference type="ARBA" id="ARBA00023134"/>
    </source>
</evidence>
<keyword evidence="4 11" id="KW-0812">Transmembrane</keyword>
<dbReference type="EMBL" id="CP017556">
    <property type="protein sequence ID" value="AOW04229.1"/>
    <property type="molecule type" value="Genomic_DNA"/>
</dbReference>
<dbReference type="PANTHER" id="PTHR46693:SF1">
    <property type="entry name" value="ADP-RIBOSYLATION FACTOR-LIKE PROTEIN 15"/>
    <property type="match status" value="1"/>
</dbReference>
<accession>A0A1D8NF18</accession>
<keyword evidence="5" id="KW-0547">Nucleotide-binding</keyword>
<evidence type="ECO:0000313" key="14">
    <source>
        <dbReference type="Proteomes" id="UP000182444"/>
    </source>
</evidence>
<evidence type="ECO:0000256" key="10">
    <source>
        <dbReference type="ARBA" id="ARBA00023170"/>
    </source>
</evidence>
<dbReference type="GO" id="GO:0005789">
    <property type="term" value="C:endoplasmic reticulum membrane"/>
    <property type="evidence" value="ECO:0007669"/>
    <property type="project" value="UniProtKB-SubCell"/>
</dbReference>
<evidence type="ECO:0000256" key="5">
    <source>
        <dbReference type="ARBA" id="ARBA00022741"/>
    </source>
</evidence>
<dbReference type="EMBL" id="KZ859090">
    <property type="protein sequence ID" value="RDW23368.1"/>
    <property type="molecule type" value="Genomic_DNA"/>
</dbReference>
<dbReference type="SUPFAM" id="SSF52540">
    <property type="entry name" value="P-loop containing nucleoside triphosphate hydrolases"/>
    <property type="match status" value="1"/>
</dbReference>
<protein>
    <recommendedName>
        <fullName evidence="3">Signal recognition particle receptor subunit beta</fullName>
    </recommendedName>
</protein>
<proteinExistence type="inferred from homology"/>
<dbReference type="Proteomes" id="UP000256601">
    <property type="component" value="Unassembled WGS sequence"/>
</dbReference>
<keyword evidence="10 13" id="KW-0675">Receptor</keyword>
<keyword evidence="8" id="KW-0342">GTP-binding</keyword>
<dbReference type="PANTHER" id="PTHR46693">
    <property type="entry name" value="ADP-RIBOSYLATION FACTOR-LIKE PROTEIN 15"/>
    <property type="match status" value="1"/>
</dbReference>
<feature type="transmembrane region" description="Helical" evidence="11">
    <location>
        <begin position="39"/>
        <end position="60"/>
    </location>
</feature>
<evidence type="ECO:0000313" key="15">
    <source>
        <dbReference type="Proteomes" id="UP000256601"/>
    </source>
</evidence>
<keyword evidence="7 11" id="KW-1133">Transmembrane helix</keyword>
<dbReference type="Gene3D" id="3.40.50.300">
    <property type="entry name" value="P-loop containing nucleotide triphosphate hydrolases"/>
    <property type="match status" value="1"/>
</dbReference>
<evidence type="ECO:0000256" key="3">
    <source>
        <dbReference type="ARBA" id="ARBA00020256"/>
    </source>
</evidence>